<accession>A0A9X8DYC8</accession>
<evidence type="ECO:0000313" key="1">
    <source>
        <dbReference type="EMBL" id="RLO05632.1"/>
    </source>
</evidence>
<proteinExistence type="predicted"/>
<comment type="caution">
    <text evidence="1">The sequence shown here is derived from an EMBL/GenBank/DDBJ whole genome shotgun (WGS) entry which is preliminary data.</text>
</comment>
<feature type="non-terminal residue" evidence="1">
    <location>
        <position position="128"/>
    </location>
</feature>
<protein>
    <submittedName>
        <fullName evidence="1">Uncharacterized protein</fullName>
    </submittedName>
</protein>
<dbReference type="AlphaFoldDB" id="A0A9X8DYC8"/>
<organism evidence="1 2">
    <name type="scientific">Aphanomyces astaci</name>
    <name type="common">Crayfish plague agent</name>
    <dbReference type="NCBI Taxonomy" id="112090"/>
    <lineage>
        <taxon>Eukaryota</taxon>
        <taxon>Sar</taxon>
        <taxon>Stramenopiles</taxon>
        <taxon>Oomycota</taxon>
        <taxon>Saprolegniomycetes</taxon>
        <taxon>Saprolegniales</taxon>
        <taxon>Verrucalvaceae</taxon>
        <taxon>Aphanomyces</taxon>
    </lineage>
</organism>
<gene>
    <name evidence="1" type="ORF">DYB28_004783</name>
</gene>
<reference evidence="1 2" key="1">
    <citation type="journal article" date="2018" name="J. Invertebr. Pathol.">
        <title>New genotyping method for the causative agent of crayfish plague (Aphanomyces astaci) based on whole genome data.</title>
        <authorList>
            <person name="Minardi D."/>
            <person name="Studholme D.J."/>
            <person name="van der Giezen M."/>
            <person name="Pretto T."/>
            <person name="Oidtmann B."/>
        </authorList>
    </citation>
    <scope>NUCLEOTIDE SEQUENCE [LARGE SCALE GENOMIC DNA]</scope>
    <source>
        <strain evidence="1 2">KB13</strain>
    </source>
</reference>
<sequence length="128" mass="14569">MEDIGGTSDAEVLGNLYDVQEKKRWTEDDDILLLTQANNERPFVQRKDATRAWQAVAGALLSIDGFTQGRENYLRKWLCRVDNGIECDKAYPHSNDGFKVHVQAVHKLEWPRKGRTLYGTMIPAPPLV</sequence>
<dbReference type="EMBL" id="QUTI01026528">
    <property type="protein sequence ID" value="RLO05632.1"/>
    <property type="molecule type" value="Genomic_DNA"/>
</dbReference>
<evidence type="ECO:0000313" key="2">
    <source>
        <dbReference type="Proteomes" id="UP000275652"/>
    </source>
</evidence>
<dbReference type="Proteomes" id="UP000275652">
    <property type="component" value="Unassembled WGS sequence"/>
</dbReference>
<name>A0A9X8DYC8_APHAT</name>